<dbReference type="AlphaFoldDB" id="A0A939IQN3"/>
<feature type="transmembrane region" description="Helical" evidence="1">
    <location>
        <begin position="40"/>
        <end position="59"/>
    </location>
</feature>
<dbReference type="EMBL" id="JAFKCV010000002">
    <property type="protein sequence ID" value="MBN7824626.1"/>
    <property type="molecule type" value="Genomic_DNA"/>
</dbReference>
<keyword evidence="1" id="KW-1133">Transmembrane helix</keyword>
<dbReference type="RefSeq" id="WP_206572725.1">
    <property type="nucleotide sequence ID" value="NZ_JAFKCV010000002.1"/>
</dbReference>
<reference evidence="2" key="1">
    <citation type="submission" date="2021-03" db="EMBL/GenBank/DDBJ databases">
        <title>novel species isolated from a fishpond in China.</title>
        <authorList>
            <person name="Lu H."/>
            <person name="Cai Z."/>
        </authorList>
    </citation>
    <scope>NUCLEOTIDE SEQUENCE</scope>
    <source>
        <strain evidence="2">JCM 30855</strain>
    </source>
</reference>
<organism evidence="2 3">
    <name type="scientific">Bowmanella dokdonensis</name>
    <dbReference type="NCBI Taxonomy" id="751969"/>
    <lineage>
        <taxon>Bacteria</taxon>
        <taxon>Pseudomonadati</taxon>
        <taxon>Pseudomonadota</taxon>
        <taxon>Gammaproteobacteria</taxon>
        <taxon>Alteromonadales</taxon>
        <taxon>Alteromonadaceae</taxon>
        <taxon>Bowmanella</taxon>
    </lineage>
</organism>
<keyword evidence="1" id="KW-0472">Membrane</keyword>
<keyword evidence="1" id="KW-0812">Transmembrane</keyword>
<evidence type="ECO:0000256" key="1">
    <source>
        <dbReference type="SAM" id="Phobius"/>
    </source>
</evidence>
<proteinExistence type="predicted"/>
<dbReference type="Proteomes" id="UP000664654">
    <property type="component" value="Unassembled WGS sequence"/>
</dbReference>
<evidence type="ECO:0000313" key="3">
    <source>
        <dbReference type="Proteomes" id="UP000664654"/>
    </source>
</evidence>
<feature type="transmembrane region" description="Helical" evidence="1">
    <location>
        <begin position="103"/>
        <end position="128"/>
    </location>
</feature>
<accession>A0A939IQN3</accession>
<feature type="transmembrane region" description="Helical" evidence="1">
    <location>
        <begin position="71"/>
        <end position="91"/>
    </location>
</feature>
<sequence>MSQIAIGARAMEYRNHRIAKFCMLVTAIACYLIQGVVFNLLFPWVISPLIVAWLWLNYLSSHGFPGARSALAGFILLSCLSLLLYHIAYLFNAGVNQSMLFQGAQVFVVAPLYAFAFGLAGALTGYIVSRLRGW</sequence>
<feature type="transmembrane region" description="Helical" evidence="1">
    <location>
        <begin position="18"/>
        <end position="34"/>
    </location>
</feature>
<name>A0A939IQN3_9ALTE</name>
<protein>
    <submittedName>
        <fullName evidence="2">Uncharacterized protein</fullName>
    </submittedName>
</protein>
<evidence type="ECO:0000313" key="2">
    <source>
        <dbReference type="EMBL" id="MBN7824626.1"/>
    </source>
</evidence>
<gene>
    <name evidence="2" type="ORF">J0A66_05230</name>
</gene>
<keyword evidence="3" id="KW-1185">Reference proteome</keyword>
<comment type="caution">
    <text evidence="2">The sequence shown here is derived from an EMBL/GenBank/DDBJ whole genome shotgun (WGS) entry which is preliminary data.</text>
</comment>